<dbReference type="EMBL" id="BLLF01001441">
    <property type="protein sequence ID" value="GFH19312.1"/>
    <property type="molecule type" value="Genomic_DNA"/>
</dbReference>
<feature type="non-terminal residue" evidence="2">
    <location>
        <position position="128"/>
    </location>
</feature>
<keyword evidence="3" id="KW-1185">Reference proteome</keyword>
<dbReference type="PROSITE" id="PS51038">
    <property type="entry name" value="BAH"/>
    <property type="match status" value="1"/>
</dbReference>
<evidence type="ECO:0000259" key="1">
    <source>
        <dbReference type="PROSITE" id="PS51038"/>
    </source>
</evidence>
<gene>
    <name evidence="2" type="ORF">HaLaN_16241</name>
</gene>
<dbReference type="InterPro" id="IPR001025">
    <property type="entry name" value="BAH_dom"/>
</dbReference>
<proteinExistence type="predicted"/>
<dbReference type="AlphaFoldDB" id="A0A699ZTK3"/>
<organism evidence="2 3">
    <name type="scientific">Haematococcus lacustris</name>
    <name type="common">Green alga</name>
    <name type="synonym">Haematococcus pluvialis</name>
    <dbReference type="NCBI Taxonomy" id="44745"/>
    <lineage>
        <taxon>Eukaryota</taxon>
        <taxon>Viridiplantae</taxon>
        <taxon>Chlorophyta</taxon>
        <taxon>core chlorophytes</taxon>
        <taxon>Chlorophyceae</taxon>
        <taxon>CS clade</taxon>
        <taxon>Chlamydomonadales</taxon>
        <taxon>Haematococcaceae</taxon>
        <taxon>Haematococcus</taxon>
    </lineage>
</organism>
<dbReference type="GO" id="GO:0003682">
    <property type="term" value="F:chromatin binding"/>
    <property type="evidence" value="ECO:0007669"/>
    <property type="project" value="InterPro"/>
</dbReference>
<dbReference type="InterPro" id="IPR043151">
    <property type="entry name" value="BAH_sf"/>
</dbReference>
<reference evidence="2 3" key="1">
    <citation type="submission" date="2020-02" db="EMBL/GenBank/DDBJ databases">
        <title>Draft genome sequence of Haematococcus lacustris strain NIES-144.</title>
        <authorList>
            <person name="Morimoto D."/>
            <person name="Nakagawa S."/>
            <person name="Yoshida T."/>
            <person name="Sawayama S."/>
        </authorList>
    </citation>
    <scope>NUCLEOTIDE SEQUENCE [LARGE SCALE GENOMIC DNA]</scope>
    <source>
        <strain evidence="2 3">NIES-144</strain>
    </source>
</reference>
<dbReference type="PANTHER" id="PTHR46364">
    <property type="entry name" value="OS08G0421900 PROTEIN"/>
    <property type="match status" value="1"/>
</dbReference>
<protein>
    <submittedName>
        <fullName evidence="2">BAH protein</fullName>
    </submittedName>
</protein>
<dbReference type="Pfam" id="PF01426">
    <property type="entry name" value="BAH"/>
    <property type="match status" value="1"/>
</dbReference>
<comment type="caution">
    <text evidence="2">The sequence shown here is derived from an EMBL/GenBank/DDBJ whole genome shotgun (WGS) entry which is preliminary data.</text>
</comment>
<accession>A0A699ZTK3</accession>
<evidence type="ECO:0000313" key="2">
    <source>
        <dbReference type="EMBL" id="GFH19312.1"/>
    </source>
</evidence>
<dbReference type="Proteomes" id="UP000485058">
    <property type="component" value="Unassembled WGS sequence"/>
</dbReference>
<sequence length="128" mass="14604">MAPKKVLRLSSFVYKSTTYKLGDCVLVNPDKRDAKPFVGKIRDIIQTGSVPDNIDLMVVWFYRPEEVIGGRKAFHGEQELFVSQHKDRIHRNTVLGHCRVHTLSQYLALPCITTTDFFSRFTYKVGGG</sequence>
<feature type="domain" description="BAH" evidence="1">
    <location>
        <begin position="17"/>
        <end position="128"/>
    </location>
</feature>
<dbReference type="Gene3D" id="2.30.30.490">
    <property type="match status" value="1"/>
</dbReference>
<dbReference type="SMART" id="SM00439">
    <property type="entry name" value="BAH"/>
    <property type="match status" value="1"/>
</dbReference>
<evidence type="ECO:0000313" key="3">
    <source>
        <dbReference type="Proteomes" id="UP000485058"/>
    </source>
</evidence>
<name>A0A699ZTK3_HAELA</name>